<dbReference type="Proteomes" id="UP000199473">
    <property type="component" value="Unassembled WGS sequence"/>
</dbReference>
<dbReference type="STRING" id="1123062.SAMN02745775_1011356"/>
<evidence type="ECO:0000256" key="1">
    <source>
        <dbReference type="ARBA" id="ARBA00023002"/>
    </source>
</evidence>
<dbReference type="EMBL" id="FOSQ01000001">
    <property type="protein sequence ID" value="SFK31674.1"/>
    <property type="molecule type" value="Genomic_DNA"/>
</dbReference>
<sequence length="477" mass="52882">MPAPRTLAELEADVQRDLDLIAHPRMPWLQPRTCDGAPVLDVLVVGGGQCGVVTAFALMRDKVRNLLVIDRAAEGREGPWLTYGRMHNLRSWKDQSGPDLGVPSLTYQAWHEARYGRASWDALRYIPKEYWNDYLLWLRRVVGVPVRNGVEAGRITPARTDDGLPCLRVETSTGPMLARKVVLATGQEDAGFWWMPDFVTALPAHLRAHAADPIDFAALRGKVVAVLGAGASAFDNAAMALEAGASAVHLFCRRAEPMVVQPYRWLTFAGFMRHLHEMPDEWRWRFMSHVLGLREGFPPDTYARVTRFPHFTMHVGRPWTDARVGADGRTIIATERGEFGADFLICGTGVKMDPARVPCLAGFADAIARWQDRYTPPAEEANTRLGEFPYLAPDYSFVEREAGQAPWIRDIHLFGIGTTMSFGPAGASINAMGMAVPRLAAGVTRGLFESDLPAFYATLRAYDVKQVELDPARIAAE</sequence>
<dbReference type="Pfam" id="PF13454">
    <property type="entry name" value="NAD_binding_9"/>
    <property type="match status" value="1"/>
</dbReference>
<protein>
    <submittedName>
        <fullName evidence="3">Predicted flavoprotein CzcO associated with the cation diffusion facilitator CzcD</fullName>
    </submittedName>
</protein>
<dbReference type="GO" id="GO:0050660">
    <property type="term" value="F:flavin adenine dinucleotide binding"/>
    <property type="evidence" value="ECO:0007669"/>
    <property type="project" value="TreeGrafter"/>
</dbReference>
<reference evidence="3 4" key="1">
    <citation type="submission" date="2016-10" db="EMBL/GenBank/DDBJ databases">
        <authorList>
            <person name="de Groot N.N."/>
        </authorList>
    </citation>
    <scope>NUCLEOTIDE SEQUENCE [LARGE SCALE GENOMIC DNA]</scope>
    <source>
        <strain evidence="3 4">DSM 19981</strain>
    </source>
</reference>
<keyword evidence="4" id="KW-1185">Reference proteome</keyword>
<dbReference type="InterPro" id="IPR038732">
    <property type="entry name" value="HpyO/CreE_NAD-binding"/>
</dbReference>
<feature type="domain" description="FAD-dependent urate hydroxylase HpyO/Asp monooxygenase CreE-like FAD/NAD(P)-binding" evidence="2">
    <location>
        <begin position="44"/>
        <end position="187"/>
    </location>
</feature>
<name>A0A1I3YIM0_9PROT</name>
<dbReference type="GO" id="GO:0004497">
    <property type="term" value="F:monooxygenase activity"/>
    <property type="evidence" value="ECO:0007669"/>
    <property type="project" value="TreeGrafter"/>
</dbReference>
<dbReference type="SUPFAM" id="SSF51905">
    <property type="entry name" value="FAD/NAD(P)-binding domain"/>
    <property type="match status" value="2"/>
</dbReference>
<proteinExistence type="predicted"/>
<evidence type="ECO:0000313" key="4">
    <source>
        <dbReference type="Proteomes" id="UP000199473"/>
    </source>
</evidence>
<accession>A0A1I3YIM0</accession>
<dbReference type="InterPro" id="IPR036188">
    <property type="entry name" value="FAD/NAD-bd_sf"/>
</dbReference>
<keyword evidence="1" id="KW-0560">Oxidoreductase</keyword>
<dbReference type="PANTHER" id="PTHR43539:SF91">
    <property type="entry name" value="FAD-DEPENDENT URATE HYDROXYLASE"/>
    <property type="match status" value="1"/>
</dbReference>
<dbReference type="Gene3D" id="3.50.50.60">
    <property type="entry name" value="FAD/NAD(P)-binding domain"/>
    <property type="match status" value="1"/>
</dbReference>
<dbReference type="PRINTS" id="PR00411">
    <property type="entry name" value="PNDRDTASEI"/>
</dbReference>
<dbReference type="RefSeq" id="WP_217648628.1">
    <property type="nucleotide sequence ID" value="NZ_FOSQ01000001.1"/>
</dbReference>
<dbReference type="AlphaFoldDB" id="A0A1I3YIM0"/>
<evidence type="ECO:0000259" key="2">
    <source>
        <dbReference type="Pfam" id="PF13454"/>
    </source>
</evidence>
<dbReference type="PANTHER" id="PTHR43539">
    <property type="entry name" value="FLAVIN-BINDING MONOOXYGENASE-LIKE PROTEIN (AFU_ORTHOLOGUE AFUA_4G09220)"/>
    <property type="match status" value="1"/>
</dbReference>
<dbReference type="InterPro" id="IPR050982">
    <property type="entry name" value="Auxin_biosynth/cation_transpt"/>
</dbReference>
<organism evidence="3 4">
    <name type="scientific">Falsiroseomonas stagni DSM 19981</name>
    <dbReference type="NCBI Taxonomy" id="1123062"/>
    <lineage>
        <taxon>Bacteria</taxon>
        <taxon>Pseudomonadati</taxon>
        <taxon>Pseudomonadota</taxon>
        <taxon>Alphaproteobacteria</taxon>
        <taxon>Acetobacterales</taxon>
        <taxon>Roseomonadaceae</taxon>
        <taxon>Falsiroseomonas</taxon>
    </lineage>
</organism>
<evidence type="ECO:0000313" key="3">
    <source>
        <dbReference type="EMBL" id="SFK31674.1"/>
    </source>
</evidence>
<gene>
    <name evidence="3" type="ORF">SAMN02745775_1011356</name>
</gene>